<protein>
    <recommendedName>
        <fullName evidence="1">VWFA domain-containing protein</fullName>
    </recommendedName>
</protein>
<feature type="domain" description="VWFA" evidence="1">
    <location>
        <begin position="11"/>
        <end position="196"/>
    </location>
</feature>
<dbReference type="InterPro" id="IPR036465">
    <property type="entry name" value="vWFA_dom_sf"/>
</dbReference>
<gene>
    <name evidence="2" type="ORF">BaRGS_00022040</name>
</gene>
<accession>A0ABD0KII1</accession>
<dbReference type="PANTHER" id="PTHR47824:SF3">
    <property type="entry name" value="UBIQUITIN-LIKE DOMAIN-CONTAINING PROTEIN"/>
    <property type="match status" value="1"/>
</dbReference>
<evidence type="ECO:0000313" key="2">
    <source>
        <dbReference type="EMBL" id="KAK7486756.1"/>
    </source>
</evidence>
<comment type="caution">
    <text evidence="2">The sequence shown here is derived from an EMBL/GenBank/DDBJ whole genome shotgun (WGS) entry which is preliminary data.</text>
</comment>
<evidence type="ECO:0000259" key="1">
    <source>
        <dbReference type="PROSITE" id="PS50234"/>
    </source>
</evidence>
<dbReference type="CDD" id="cd00198">
    <property type="entry name" value="vWFA"/>
    <property type="match status" value="1"/>
</dbReference>
<evidence type="ECO:0000313" key="3">
    <source>
        <dbReference type="Proteomes" id="UP001519460"/>
    </source>
</evidence>
<dbReference type="AlphaFoldDB" id="A0ABD0KII1"/>
<keyword evidence="3" id="KW-1185">Reference proteome</keyword>
<organism evidence="2 3">
    <name type="scientific">Batillaria attramentaria</name>
    <dbReference type="NCBI Taxonomy" id="370345"/>
    <lineage>
        <taxon>Eukaryota</taxon>
        <taxon>Metazoa</taxon>
        <taxon>Spiralia</taxon>
        <taxon>Lophotrochozoa</taxon>
        <taxon>Mollusca</taxon>
        <taxon>Gastropoda</taxon>
        <taxon>Caenogastropoda</taxon>
        <taxon>Sorbeoconcha</taxon>
        <taxon>Cerithioidea</taxon>
        <taxon>Batillariidae</taxon>
        <taxon>Batillaria</taxon>
    </lineage>
</organism>
<dbReference type="InterPro" id="IPR002035">
    <property type="entry name" value="VWF_A"/>
</dbReference>
<dbReference type="Proteomes" id="UP001519460">
    <property type="component" value="Unassembled WGS sequence"/>
</dbReference>
<dbReference type="PANTHER" id="PTHR47824">
    <property type="entry name" value="UBIQUITIN-LIKE DOMAIN-CONTAINING PROTEIN"/>
    <property type="match status" value="1"/>
</dbReference>
<name>A0ABD0KII1_9CAEN</name>
<dbReference type="SUPFAM" id="SSF53300">
    <property type="entry name" value="vWA-like"/>
    <property type="match status" value="1"/>
</dbReference>
<sequence>MANNTQDRDIQVAISFDTSGSMHHAIEEVRSRISQMIRQLKAGIPGIEFAVIAHGGYFDENNDYSVRGVNFTSDEEHVADFVNNVENTVGDVEPECYELMLWLVDQRLTWKSSSEKVLVVIGDSYPHALDDPQNKYGLDWKEEARRLVAKGVRVYGVQLRGHQKSTEFFLKLTGMSGGRHVQLSQCSVLPDVIMAICFRTKNEEKLQV</sequence>
<dbReference type="PROSITE" id="PS50234">
    <property type="entry name" value="VWFA"/>
    <property type="match status" value="1"/>
</dbReference>
<proteinExistence type="predicted"/>
<dbReference type="Gene3D" id="3.40.50.410">
    <property type="entry name" value="von Willebrand factor, type A domain"/>
    <property type="match status" value="1"/>
</dbReference>
<dbReference type="Pfam" id="PF00092">
    <property type="entry name" value="VWA"/>
    <property type="match status" value="1"/>
</dbReference>
<reference evidence="2 3" key="1">
    <citation type="journal article" date="2023" name="Sci. Data">
        <title>Genome assembly of the Korean intertidal mud-creeper Batillaria attramentaria.</title>
        <authorList>
            <person name="Patra A.K."/>
            <person name="Ho P.T."/>
            <person name="Jun S."/>
            <person name="Lee S.J."/>
            <person name="Kim Y."/>
            <person name="Won Y.J."/>
        </authorList>
    </citation>
    <scope>NUCLEOTIDE SEQUENCE [LARGE SCALE GENOMIC DNA]</scope>
    <source>
        <strain evidence="2">Wonlab-2016</strain>
    </source>
</reference>
<dbReference type="EMBL" id="JACVVK020000174">
    <property type="protein sequence ID" value="KAK7486756.1"/>
    <property type="molecule type" value="Genomic_DNA"/>
</dbReference>